<dbReference type="InterPro" id="IPR011545">
    <property type="entry name" value="DEAD/DEAH_box_helicase_dom"/>
</dbReference>
<evidence type="ECO:0000259" key="6">
    <source>
        <dbReference type="PROSITE" id="PS51192"/>
    </source>
</evidence>
<feature type="domain" description="Helicase C-terminal" evidence="7">
    <location>
        <begin position="222"/>
        <end position="365"/>
    </location>
</feature>
<dbReference type="InterPro" id="IPR014001">
    <property type="entry name" value="Helicase_ATP-bd"/>
</dbReference>
<keyword evidence="3 8" id="KW-0347">Helicase</keyword>
<evidence type="ECO:0000256" key="2">
    <source>
        <dbReference type="ARBA" id="ARBA00022801"/>
    </source>
</evidence>
<dbReference type="PANTHER" id="PTHR47963">
    <property type="entry name" value="DEAD-BOX ATP-DEPENDENT RNA HELICASE 47, MITOCHONDRIAL"/>
    <property type="match status" value="1"/>
</dbReference>
<name>A0ABU8SI73_9LACO</name>
<protein>
    <submittedName>
        <fullName evidence="8">DEAD/DEAH box helicase</fullName>
        <ecNumber evidence="8">3.6.4.-</ecNumber>
    </submittedName>
</protein>
<accession>A0ABU8SI73</accession>
<evidence type="ECO:0000256" key="5">
    <source>
        <dbReference type="SAM" id="MobiDB-lite"/>
    </source>
</evidence>
<gene>
    <name evidence="8" type="ORF">R4Y45_05805</name>
</gene>
<evidence type="ECO:0000313" key="8">
    <source>
        <dbReference type="EMBL" id="MEJ6348735.1"/>
    </source>
</evidence>
<dbReference type="PANTHER" id="PTHR47963:SF7">
    <property type="entry name" value="ATP-DEPENDENT RNA HELICASE YFML-RELATED"/>
    <property type="match status" value="1"/>
</dbReference>
<dbReference type="SMART" id="SM00490">
    <property type="entry name" value="HELICc"/>
    <property type="match status" value="1"/>
</dbReference>
<dbReference type="CDD" id="cd18787">
    <property type="entry name" value="SF2_C_DEAD"/>
    <property type="match status" value="1"/>
</dbReference>
<dbReference type="InterPro" id="IPR050547">
    <property type="entry name" value="DEAD_box_RNA_helicases"/>
</dbReference>
<dbReference type="SMART" id="SM00487">
    <property type="entry name" value="DEXDc"/>
    <property type="match status" value="1"/>
</dbReference>
<evidence type="ECO:0000256" key="1">
    <source>
        <dbReference type="ARBA" id="ARBA00022741"/>
    </source>
</evidence>
<keyword evidence="9" id="KW-1185">Reference proteome</keyword>
<proteinExistence type="predicted"/>
<dbReference type="PROSITE" id="PS51194">
    <property type="entry name" value="HELICASE_CTER"/>
    <property type="match status" value="1"/>
</dbReference>
<dbReference type="RefSeq" id="WP_339970198.1">
    <property type="nucleotide sequence ID" value="NZ_JAWMWG010000001.1"/>
</dbReference>
<dbReference type="EC" id="3.6.4.-" evidence="8"/>
<dbReference type="Pfam" id="PF00270">
    <property type="entry name" value="DEAD"/>
    <property type="match status" value="1"/>
</dbReference>
<keyword evidence="1" id="KW-0547">Nucleotide-binding</keyword>
<dbReference type="SUPFAM" id="SSF52540">
    <property type="entry name" value="P-loop containing nucleoside triphosphate hydrolases"/>
    <property type="match status" value="1"/>
</dbReference>
<feature type="compositionally biased region" description="Basic and acidic residues" evidence="5">
    <location>
        <begin position="373"/>
        <end position="407"/>
    </location>
</feature>
<keyword evidence="4" id="KW-0067">ATP-binding</keyword>
<keyword evidence="2 8" id="KW-0378">Hydrolase</keyword>
<dbReference type="Pfam" id="PF00271">
    <property type="entry name" value="Helicase_C"/>
    <property type="match status" value="1"/>
</dbReference>
<dbReference type="EMBL" id="JAWMWG010000001">
    <property type="protein sequence ID" value="MEJ6348735.1"/>
    <property type="molecule type" value="Genomic_DNA"/>
</dbReference>
<sequence length="436" mass="49118">MNYNDNIQAILKEQHITKTTEIQSRSYQSIKEGASVVGLSPTGTGKTYAYGLPLIEKTNPGDYQSVIILEPTNELAVQVRDALQPFAKAQGLKTMALVGSGNRKRQIENLKKKKPEIIIATLGRLFDMVTENKIKPQKANALVLDEADDLLVLDSIDMIGSFSDEMPEESQILLFGATDSETTQNPEEVFGNAFILVDVRPDISKNNIHHRFLKVGNENKTDVLTRLSSVDDFSAMVFFNSVHSLEKVAQTMSHRALKFGVLANNENKMQRQRAISDLQKGKIDAIFATDIASRGMDIKNLKYVINYDLPRSQESYIHRAGRTGRMDAQGTVISMGNNHDFRDLKKLANLGDQLQKIYLVGHHLTTDKPFAQPKKEEDLQAQKETHIDKTRQELSDKSDNPTTEFKKAIQPKPKKKKVKKNRKRKQKNKGYHGKKS</sequence>
<feature type="region of interest" description="Disordered" evidence="5">
    <location>
        <begin position="369"/>
        <end position="436"/>
    </location>
</feature>
<dbReference type="GO" id="GO:0016787">
    <property type="term" value="F:hydrolase activity"/>
    <property type="evidence" value="ECO:0007669"/>
    <property type="project" value="UniProtKB-KW"/>
</dbReference>
<dbReference type="Proteomes" id="UP001377804">
    <property type="component" value="Unassembled WGS sequence"/>
</dbReference>
<feature type="compositionally biased region" description="Basic residues" evidence="5">
    <location>
        <begin position="412"/>
        <end position="436"/>
    </location>
</feature>
<dbReference type="InterPro" id="IPR044742">
    <property type="entry name" value="DEAD/DEAH_RhlB"/>
</dbReference>
<dbReference type="Gene3D" id="3.40.50.300">
    <property type="entry name" value="P-loop containing nucleotide triphosphate hydrolases"/>
    <property type="match status" value="2"/>
</dbReference>
<dbReference type="InterPro" id="IPR027417">
    <property type="entry name" value="P-loop_NTPase"/>
</dbReference>
<feature type="domain" description="Helicase ATP-binding" evidence="6">
    <location>
        <begin position="27"/>
        <end position="197"/>
    </location>
</feature>
<evidence type="ECO:0000313" key="9">
    <source>
        <dbReference type="Proteomes" id="UP001377804"/>
    </source>
</evidence>
<comment type="caution">
    <text evidence="8">The sequence shown here is derived from an EMBL/GenBank/DDBJ whole genome shotgun (WGS) entry which is preliminary data.</text>
</comment>
<dbReference type="CDD" id="cd00268">
    <property type="entry name" value="DEADc"/>
    <property type="match status" value="1"/>
</dbReference>
<evidence type="ECO:0000256" key="4">
    <source>
        <dbReference type="ARBA" id="ARBA00022840"/>
    </source>
</evidence>
<dbReference type="InterPro" id="IPR001650">
    <property type="entry name" value="Helicase_C-like"/>
</dbReference>
<organism evidence="8 9">
    <name type="scientific">Holzapfeliella saturejae</name>
    <dbReference type="NCBI Taxonomy" id="3082953"/>
    <lineage>
        <taxon>Bacteria</taxon>
        <taxon>Bacillati</taxon>
        <taxon>Bacillota</taxon>
        <taxon>Bacilli</taxon>
        <taxon>Lactobacillales</taxon>
        <taxon>Lactobacillaceae</taxon>
        <taxon>Holzapfeliella</taxon>
    </lineage>
</organism>
<reference evidence="8 9" key="1">
    <citation type="submission" date="2023-10" db="EMBL/GenBank/DDBJ databases">
        <title>Holzapfeliella saturejae sp. nov. isolated from Satureja montana flowers.</title>
        <authorList>
            <person name="Alcantara C."/>
            <person name="Zuniga M."/>
            <person name="Landete J.M."/>
            <person name="Monedero V."/>
        </authorList>
    </citation>
    <scope>NUCLEOTIDE SEQUENCE [LARGE SCALE GENOMIC DNA]</scope>
    <source>
        <strain evidence="8 9">He02</strain>
    </source>
</reference>
<dbReference type="PROSITE" id="PS51192">
    <property type="entry name" value="HELICASE_ATP_BIND_1"/>
    <property type="match status" value="1"/>
</dbReference>
<evidence type="ECO:0000256" key="3">
    <source>
        <dbReference type="ARBA" id="ARBA00022806"/>
    </source>
</evidence>
<evidence type="ECO:0000259" key="7">
    <source>
        <dbReference type="PROSITE" id="PS51194"/>
    </source>
</evidence>
<dbReference type="GO" id="GO:0004386">
    <property type="term" value="F:helicase activity"/>
    <property type="evidence" value="ECO:0007669"/>
    <property type="project" value="UniProtKB-KW"/>
</dbReference>